<dbReference type="EMBL" id="HG792022">
    <property type="protein sequence ID" value="CDM37956.1"/>
    <property type="molecule type" value="Genomic_DNA"/>
</dbReference>
<accession>W6QPN5</accession>
<feature type="signal peptide" evidence="1">
    <location>
        <begin position="1"/>
        <end position="20"/>
    </location>
</feature>
<protein>
    <recommendedName>
        <fullName evidence="2">Azaphilone pigments biosynthesis cluster protein L N-terminal domain-containing protein</fullName>
    </recommendedName>
</protein>
<sequence length="77" mass="8712">MVDPLSVTTSILLLAGFALQSFLSPRNVIDDFQTSKKDVRKLKKGLQAVCQVLGWVHRVAAEYQHELKVLNFQLRVC</sequence>
<keyword evidence="4" id="KW-1185">Reference proteome</keyword>
<dbReference type="OrthoDB" id="5068804at2759"/>
<dbReference type="InterPro" id="IPR031348">
    <property type="entry name" value="PigL_N"/>
</dbReference>
<evidence type="ECO:0000313" key="4">
    <source>
        <dbReference type="Proteomes" id="UP000030686"/>
    </source>
</evidence>
<name>W6QPN5_PENRF</name>
<dbReference type="AlphaFoldDB" id="W6QPN5"/>
<reference evidence="3" key="1">
    <citation type="journal article" date="2014" name="Nat. Commun.">
        <title>Multiple recent horizontal transfers of a large genomic region in cheese making fungi.</title>
        <authorList>
            <person name="Cheeseman K."/>
            <person name="Ropars J."/>
            <person name="Renault P."/>
            <person name="Dupont J."/>
            <person name="Gouzy J."/>
            <person name="Branca A."/>
            <person name="Abraham A.L."/>
            <person name="Ceppi M."/>
            <person name="Conseiller E."/>
            <person name="Debuchy R."/>
            <person name="Malagnac F."/>
            <person name="Goarin A."/>
            <person name="Silar P."/>
            <person name="Lacoste S."/>
            <person name="Sallet E."/>
            <person name="Bensimon A."/>
            <person name="Giraud T."/>
            <person name="Brygoo Y."/>
        </authorList>
    </citation>
    <scope>NUCLEOTIDE SEQUENCE [LARGE SCALE GENOMIC DNA]</scope>
    <source>
        <strain evidence="3">FM164</strain>
    </source>
</reference>
<organism evidence="3 4">
    <name type="scientific">Penicillium roqueforti (strain FM164)</name>
    <dbReference type="NCBI Taxonomy" id="1365484"/>
    <lineage>
        <taxon>Eukaryota</taxon>
        <taxon>Fungi</taxon>
        <taxon>Dikarya</taxon>
        <taxon>Ascomycota</taxon>
        <taxon>Pezizomycotina</taxon>
        <taxon>Eurotiomycetes</taxon>
        <taxon>Eurotiomycetidae</taxon>
        <taxon>Eurotiales</taxon>
        <taxon>Aspergillaceae</taxon>
        <taxon>Penicillium</taxon>
    </lineage>
</organism>
<dbReference type="Pfam" id="PF17111">
    <property type="entry name" value="PigL_N"/>
    <property type="match status" value="1"/>
</dbReference>
<evidence type="ECO:0000256" key="1">
    <source>
        <dbReference type="SAM" id="SignalP"/>
    </source>
</evidence>
<dbReference type="Proteomes" id="UP000030686">
    <property type="component" value="Unassembled WGS sequence"/>
</dbReference>
<evidence type="ECO:0000259" key="2">
    <source>
        <dbReference type="Pfam" id="PF17111"/>
    </source>
</evidence>
<gene>
    <name evidence="3" type="ORF">PROQFM164_S08g000007</name>
</gene>
<feature type="chain" id="PRO_5004881810" description="Azaphilone pigments biosynthesis cluster protein L N-terminal domain-containing protein" evidence="1">
    <location>
        <begin position="21"/>
        <end position="77"/>
    </location>
</feature>
<evidence type="ECO:0000313" key="3">
    <source>
        <dbReference type="EMBL" id="CDM37956.1"/>
    </source>
</evidence>
<feature type="domain" description="Azaphilone pigments biosynthesis cluster protein L N-terminal" evidence="2">
    <location>
        <begin position="2"/>
        <end position="77"/>
    </location>
</feature>
<proteinExistence type="predicted"/>
<keyword evidence="1" id="KW-0732">Signal</keyword>